<comment type="caution">
    <text evidence="1">The sequence shown here is derived from an EMBL/GenBank/DDBJ whole genome shotgun (WGS) entry which is preliminary data.</text>
</comment>
<evidence type="ECO:0000313" key="1">
    <source>
        <dbReference type="EMBL" id="KAF6142726.1"/>
    </source>
</evidence>
<accession>A0A7J7LJ89</accession>
<evidence type="ECO:0000313" key="2">
    <source>
        <dbReference type="Proteomes" id="UP000541444"/>
    </source>
</evidence>
<protein>
    <submittedName>
        <fullName evidence="1">Uncharacterized protein</fullName>
    </submittedName>
</protein>
<gene>
    <name evidence="1" type="ORF">GIB67_018437</name>
</gene>
<keyword evidence="2" id="KW-1185">Reference proteome</keyword>
<proteinExistence type="predicted"/>
<name>A0A7J7LJ89_9MAGN</name>
<sequence>MEFKDKFWGFKLFEIAFKATPIARLFLELGVFDKVTGSIEVVTFVGGIFFPKFVKRIENIVAAFAVEDNIKQKVYTQEGKISRLYGWGTHESPKRVFDAVLFTNEVTEISSSLLSHDSLMGLLLEGLRKGKTRLLRRRIRGLLWISRIEGTKAERKFHTDTWT</sequence>
<dbReference type="AlphaFoldDB" id="A0A7J7LJ89"/>
<dbReference type="Proteomes" id="UP000541444">
    <property type="component" value="Unassembled WGS sequence"/>
</dbReference>
<dbReference type="EMBL" id="JACGCM010002247">
    <property type="protein sequence ID" value="KAF6142726.1"/>
    <property type="molecule type" value="Genomic_DNA"/>
</dbReference>
<reference evidence="1 2" key="1">
    <citation type="journal article" date="2020" name="IScience">
        <title>Genome Sequencing of the Endangered Kingdonia uniflora (Circaeasteraceae, Ranunculales) Reveals Potential Mechanisms of Evolutionary Specialization.</title>
        <authorList>
            <person name="Sun Y."/>
            <person name="Deng T."/>
            <person name="Zhang A."/>
            <person name="Moore M.J."/>
            <person name="Landis J.B."/>
            <person name="Lin N."/>
            <person name="Zhang H."/>
            <person name="Zhang X."/>
            <person name="Huang J."/>
            <person name="Zhang X."/>
            <person name="Sun H."/>
            <person name="Wang H."/>
        </authorList>
    </citation>
    <scope>NUCLEOTIDE SEQUENCE [LARGE SCALE GENOMIC DNA]</scope>
    <source>
        <strain evidence="1">TB1705</strain>
        <tissue evidence="1">Leaf</tissue>
    </source>
</reference>
<organism evidence="1 2">
    <name type="scientific">Kingdonia uniflora</name>
    <dbReference type="NCBI Taxonomy" id="39325"/>
    <lineage>
        <taxon>Eukaryota</taxon>
        <taxon>Viridiplantae</taxon>
        <taxon>Streptophyta</taxon>
        <taxon>Embryophyta</taxon>
        <taxon>Tracheophyta</taxon>
        <taxon>Spermatophyta</taxon>
        <taxon>Magnoliopsida</taxon>
        <taxon>Ranunculales</taxon>
        <taxon>Circaeasteraceae</taxon>
        <taxon>Kingdonia</taxon>
    </lineage>
</organism>